<name>A0A395HTQ5_ASPHC</name>
<reference evidence="2 3" key="1">
    <citation type="submission" date="2018-02" db="EMBL/GenBank/DDBJ databases">
        <title>The genomes of Aspergillus section Nigri reveals drivers in fungal speciation.</title>
        <authorList>
            <consortium name="DOE Joint Genome Institute"/>
            <person name="Vesth T.C."/>
            <person name="Nybo J."/>
            <person name="Theobald S."/>
            <person name="Brandl J."/>
            <person name="Frisvad J.C."/>
            <person name="Nielsen K.F."/>
            <person name="Lyhne E.K."/>
            <person name="Kogle M.E."/>
            <person name="Kuo A."/>
            <person name="Riley R."/>
            <person name="Clum A."/>
            <person name="Nolan M."/>
            <person name="Lipzen A."/>
            <person name="Salamov A."/>
            <person name="Henrissat B."/>
            <person name="Wiebenga A."/>
            <person name="De vries R.P."/>
            <person name="Grigoriev I.V."/>
            <person name="Mortensen U.H."/>
            <person name="Andersen M.R."/>
            <person name="Baker S.E."/>
        </authorList>
    </citation>
    <scope>NUCLEOTIDE SEQUENCE [LARGE SCALE GENOMIC DNA]</scope>
    <source>
        <strain evidence="2 3">CBS 101889</strain>
    </source>
</reference>
<protein>
    <recommendedName>
        <fullName evidence="4">SWIM-type domain-containing protein</fullName>
    </recommendedName>
</protein>
<evidence type="ECO:0008006" key="4">
    <source>
        <dbReference type="Google" id="ProtNLM"/>
    </source>
</evidence>
<dbReference type="Proteomes" id="UP000248961">
    <property type="component" value="Unassembled WGS sequence"/>
</dbReference>
<evidence type="ECO:0000313" key="2">
    <source>
        <dbReference type="EMBL" id="RAL10765.1"/>
    </source>
</evidence>
<feature type="region of interest" description="Disordered" evidence="1">
    <location>
        <begin position="182"/>
        <end position="215"/>
    </location>
</feature>
<dbReference type="OrthoDB" id="5413281at2759"/>
<feature type="compositionally biased region" description="Polar residues" evidence="1">
    <location>
        <begin position="182"/>
        <end position="191"/>
    </location>
</feature>
<feature type="compositionally biased region" description="Polar residues" evidence="1">
    <location>
        <begin position="34"/>
        <end position="43"/>
    </location>
</feature>
<dbReference type="STRING" id="1450537.A0A395HTQ5"/>
<dbReference type="RefSeq" id="XP_025549919.1">
    <property type="nucleotide sequence ID" value="XM_025689963.1"/>
</dbReference>
<accession>A0A395HTQ5</accession>
<proteinExistence type="predicted"/>
<organism evidence="2 3">
    <name type="scientific">Aspergillus homomorphus (strain CBS 101889)</name>
    <dbReference type="NCBI Taxonomy" id="1450537"/>
    <lineage>
        <taxon>Eukaryota</taxon>
        <taxon>Fungi</taxon>
        <taxon>Dikarya</taxon>
        <taxon>Ascomycota</taxon>
        <taxon>Pezizomycotina</taxon>
        <taxon>Eurotiomycetes</taxon>
        <taxon>Eurotiomycetidae</taxon>
        <taxon>Eurotiales</taxon>
        <taxon>Aspergillaceae</taxon>
        <taxon>Aspergillus</taxon>
        <taxon>Aspergillus subgen. Circumdati</taxon>
    </lineage>
</organism>
<feature type="region of interest" description="Disordered" evidence="1">
    <location>
        <begin position="29"/>
        <end position="54"/>
    </location>
</feature>
<sequence length="259" mass="27552">MNVSSIHLQQSEPLPPAQFVDSVVSSLSTQNSSRWGNDQQQDTAPGEGPPYGVSALPANQAASVKPLILVLHCMFPNELLLALDILDRGLVKRLLSHDNPASAGEFTSEEPEDIFLVRSASMLASQSSTRYLPSQADPGTRGYEVRLQAWGCTCPTFTLVAFRGPRVASSSMPDISFTSTADVPALQSSPGRDSAVPHSPYPFGGTLTRGSAQSSPPVCKHLLASWLAIRCPDLLGKGNERFVCVSAEELAGWCAGWGG</sequence>
<dbReference type="GeneID" id="37194252"/>
<keyword evidence="3" id="KW-1185">Reference proteome</keyword>
<dbReference type="EMBL" id="KZ824293">
    <property type="protein sequence ID" value="RAL10765.1"/>
    <property type="molecule type" value="Genomic_DNA"/>
</dbReference>
<dbReference type="AlphaFoldDB" id="A0A395HTQ5"/>
<evidence type="ECO:0000313" key="3">
    <source>
        <dbReference type="Proteomes" id="UP000248961"/>
    </source>
</evidence>
<dbReference type="VEuPathDB" id="FungiDB:BO97DRAFT_118998"/>
<evidence type="ECO:0000256" key="1">
    <source>
        <dbReference type="SAM" id="MobiDB-lite"/>
    </source>
</evidence>
<gene>
    <name evidence="2" type="ORF">BO97DRAFT_118998</name>
</gene>